<organism evidence="3 4">
    <name type="scientific">Cribrihabitans marinus</name>
    <dbReference type="NCBI Taxonomy" id="1227549"/>
    <lineage>
        <taxon>Bacteria</taxon>
        <taxon>Pseudomonadati</taxon>
        <taxon>Pseudomonadota</taxon>
        <taxon>Alphaproteobacteria</taxon>
        <taxon>Rhodobacterales</taxon>
        <taxon>Paracoccaceae</taxon>
        <taxon>Cribrihabitans</taxon>
    </lineage>
</organism>
<dbReference type="EMBL" id="FNYD01000004">
    <property type="protein sequence ID" value="SEJ29679.1"/>
    <property type="molecule type" value="Genomic_DNA"/>
</dbReference>
<dbReference type="GO" id="GO:0015288">
    <property type="term" value="F:porin activity"/>
    <property type="evidence" value="ECO:0007669"/>
    <property type="project" value="InterPro"/>
</dbReference>
<dbReference type="Gene3D" id="2.40.160.10">
    <property type="entry name" value="Porin"/>
    <property type="match status" value="1"/>
</dbReference>
<dbReference type="Proteomes" id="UP000199379">
    <property type="component" value="Unassembled WGS sequence"/>
</dbReference>
<evidence type="ECO:0000313" key="3">
    <source>
        <dbReference type="EMBL" id="SEJ29679.1"/>
    </source>
</evidence>
<gene>
    <name evidence="3" type="ORF">SAMN05444007_104108</name>
</gene>
<accession>A0A1H6XKT3</accession>
<feature type="chain" id="PRO_5011691482" evidence="1">
    <location>
        <begin position="27"/>
        <end position="323"/>
    </location>
</feature>
<sequence length="323" mass="33225">MKSEGKTMKKILFASTALVATAGVAAADVTFGGYGRFGLRYAEQPAGSTASDTFLESRFRLNIDGTAETDGGVQFSARVRMQADDNGALNTAGTAGLNGARFTTQYEGFRVDVGNIAGVIDNLPNYYGFEPGLSAFTGQYTGVDYAFDAYSSTGAGVNGVFAQYAFGDFAVSASFSPEETGAGEQYGISAQYSGANWAVALGYSENDPIGAGADSSDMLVLTASATFGAFTGVIFVGDESSDLDPTGANFDTFYGLSVNYEVGAATDVMFSYGDGSATNDTQSFGLGVVQDLGGGVSLRGGIGQNDTAGVDQMVGDLGVQFNF</sequence>
<dbReference type="SUPFAM" id="SSF56935">
    <property type="entry name" value="Porins"/>
    <property type="match status" value="1"/>
</dbReference>
<dbReference type="GO" id="GO:0016020">
    <property type="term" value="C:membrane"/>
    <property type="evidence" value="ECO:0007669"/>
    <property type="project" value="InterPro"/>
</dbReference>
<feature type="signal peptide" evidence="1">
    <location>
        <begin position="1"/>
        <end position="26"/>
    </location>
</feature>
<dbReference type="STRING" id="1227549.SAMN05444007_104108"/>
<protein>
    <submittedName>
        <fullName evidence="3">Outer membrane protein OmpU</fullName>
    </submittedName>
</protein>
<evidence type="ECO:0000256" key="1">
    <source>
        <dbReference type="SAM" id="SignalP"/>
    </source>
</evidence>
<dbReference type="AlphaFoldDB" id="A0A1H6XKT3"/>
<proteinExistence type="predicted"/>
<evidence type="ECO:0000313" key="4">
    <source>
        <dbReference type="Proteomes" id="UP000199379"/>
    </source>
</evidence>
<dbReference type="Pfam" id="PF13609">
    <property type="entry name" value="Porin_4"/>
    <property type="match status" value="1"/>
</dbReference>
<dbReference type="InterPro" id="IPR023614">
    <property type="entry name" value="Porin_dom_sf"/>
</dbReference>
<reference evidence="3 4" key="1">
    <citation type="submission" date="2016-10" db="EMBL/GenBank/DDBJ databases">
        <authorList>
            <person name="de Groot N.N."/>
        </authorList>
    </citation>
    <scope>NUCLEOTIDE SEQUENCE [LARGE SCALE GENOMIC DNA]</scope>
    <source>
        <strain evidence="3 4">DSM 29340</strain>
    </source>
</reference>
<keyword evidence="1" id="KW-0732">Signal</keyword>
<evidence type="ECO:0000259" key="2">
    <source>
        <dbReference type="Pfam" id="PF13609"/>
    </source>
</evidence>
<name>A0A1H6XKT3_9RHOB</name>
<feature type="domain" description="Porin" evidence="2">
    <location>
        <begin position="14"/>
        <end position="307"/>
    </location>
</feature>
<keyword evidence="4" id="KW-1185">Reference proteome</keyword>
<dbReference type="InterPro" id="IPR033900">
    <property type="entry name" value="Gram_neg_porin_domain"/>
</dbReference>